<comment type="caution">
    <text evidence="7">The sequence shown here is derived from an EMBL/GenBank/DDBJ whole genome shotgun (WGS) entry which is preliminary data.</text>
</comment>
<keyword evidence="2" id="KW-1003">Cell membrane</keyword>
<evidence type="ECO:0000256" key="4">
    <source>
        <dbReference type="ARBA" id="ARBA00022989"/>
    </source>
</evidence>
<sequence length="422" mass="47157">MIGVSNKVTSLFVKLFSGKFLVLVLGFVNTIILANGIDAEGIGHYFFIIATSMLLMLFIDWGGHSYYFKRLIKVKESKAYTVSMATYNVSKVIASVLISMLLLALVALSFLSAVDAIFIILLSTTFAFQHSIFTILKVQGKFKAAQNSYELIPTLARSVMFLGGFLMLDEPTVLHALLAHLMSTLISILIYFQMFSRFDGTTISLPKATHRIKANISRLTPLALVNIALYFHSQVDVIVLKFLNQPDDIIGQYGVAARVAQLFGVVYSILALVFPNKIAEYVNQVRLTELNSLLSKLTCFMIVLGLGQYVILYFTIDFILPIWGQDFIAAKPYVMLLCFAQLFMMAFSIYSHALFFLNHQKYNTILEIGGFLLNLLLSIFMISILGPVGGALATCVSMCLLNTLRFVFYKKAVNERHKVKPV</sequence>
<feature type="transmembrane region" description="Helical" evidence="6">
    <location>
        <begin position="216"/>
        <end position="233"/>
    </location>
</feature>
<dbReference type="PANTHER" id="PTHR30250">
    <property type="entry name" value="PST FAMILY PREDICTED COLANIC ACID TRANSPORTER"/>
    <property type="match status" value="1"/>
</dbReference>
<feature type="transmembrane region" description="Helical" evidence="6">
    <location>
        <begin position="89"/>
        <end position="110"/>
    </location>
</feature>
<keyword evidence="3 6" id="KW-0812">Transmembrane</keyword>
<dbReference type="PANTHER" id="PTHR30250:SF11">
    <property type="entry name" value="O-ANTIGEN TRANSPORTER-RELATED"/>
    <property type="match status" value="1"/>
</dbReference>
<dbReference type="GO" id="GO:0005886">
    <property type="term" value="C:plasma membrane"/>
    <property type="evidence" value="ECO:0007669"/>
    <property type="project" value="UniProtKB-SubCell"/>
</dbReference>
<feature type="transmembrane region" description="Helical" evidence="6">
    <location>
        <begin position="294"/>
        <end position="314"/>
    </location>
</feature>
<feature type="transmembrane region" description="Helical" evidence="6">
    <location>
        <begin position="174"/>
        <end position="195"/>
    </location>
</feature>
<accession>A0A1C0TMW7</accession>
<organism evidence="7 8">
    <name type="scientific">Pseudoalteromonas luteoviolacea</name>
    <dbReference type="NCBI Taxonomy" id="43657"/>
    <lineage>
        <taxon>Bacteria</taxon>
        <taxon>Pseudomonadati</taxon>
        <taxon>Pseudomonadota</taxon>
        <taxon>Gammaproteobacteria</taxon>
        <taxon>Alteromonadales</taxon>
        <taxon>Pseudoalteromonadaceae</taxon>
        <taxon>Pseudoalteromonas</taxon>
    </lineage>
</organism>
<gene>
    <name evidence="7" type="ORF">A7985_17310</name>
</gene>
<dbReference type="Proteomes" id="UP000093366">
    <property type="component" value="Unassembled WGS sequence"/>
</dbReference>
<dbReference type="InterPro" id="IPR050833">
    <property type="entry name" value="Poly_Biosynth_Transport"/>
</dbReference>
<keyword evidence="4 6" id="KW-1133">Transmembrane helix</keyword>
<dbReference type="AlphaFoldDB" id="A0A1C0TMW7"/>
<evidence type="ECO:0000256" key="1">
    <source>
        <dbReference type="ARBA" id="ARBA00004651"/>
    </source>
</evidence>
<evidence type="ECO:0000256" key="5">
    <source>
        <dbReference type="ARBA" id="ARBA00023136"/>
    </source>
</evidence>
<feature type="transmembrane region" description="Helical" evidence="6">
    <location>
        <begin position="148"/>
        <end position="168"/>
    </location>
</feature>
<feature type="transmembrane region" description="Helical" evidence="6">
    <location>
        <begin position="253"/>
        <end position="274"/>
    </location>
</feature>
<evidence type="ECO:0000256" key="2">
    <source>
        <dbReference type="ARBA" id="ARBA00022475"/>
    </source>
</evidence>
<dbReference type="RefSeq" id="WP_065791674.1">
    <property type="nucleotide sequence ID" value="NZ_MAUJ01000006.1"/>
</dbReference>
<comment type="subcellular location">
    <subcellularLocation>
        <location evidence="1">Cell membrane</location>
        <topology evidence="1">Multi-pass membrane protein</topology>
    </subcellularLocation>
</comment>
<dbReference type="InterPro" id="IPR002797">
    <property type="entry name" value="Polysacc_synth"/>
</dbReference>
<evidence type="ECO:0000256" key="3">
    <source>
        <dbReference type="ARBA" id="ARBA00022692"/>
    </source>
</evidence>
<protein>
    <submittedName>
        <fullName evidence="7">Uncharacterized protein</fullName>
    </submittedName>
</protein>
<evidence type="ECO:0000256" key="6">
    <source>
        <dbReference type="SAM" id="Phobius"/>
    </source>
</evidence>
<evidence type="ECO:0000313" key="7">
    <source>
        <dbReference type="EMBL" id="OCQ20189.1"/>
    </source>
</evidence>
<feature type="transmembrane region" description="Helical" evidence="6">
    <location>
        <begin position="116"/>
        <end position="136"/>
    </location>
</feature>
<name>A0A1C0TMW7_9GAMM</name>
<feature type="transmembrane region" description="Helical" evidence="6">
    <location>
        <begin position="45"/>
        <end position="68"/>
    </location>
</feature>
<dbReference type="Pfam" id="PF01943">
    <property type="entry name" value="Polysacc_synt"/>
    <property type="match status" value="1"/>
</dbReference>
<proteinExistence type="predicted"/>
<feature type="transmembrane region" description="Helical" evidence="6">
    <location>
        <begin position="391"/>
        <end position="408"/>
    </location>
</feature>
<reference evidence="8" key="1">
    <citation type="submission" date="2016-07" db="EMBL/GenBank/DDBJ databases">
        <authorList>
            <person name="Florea S."/>
            <person name="Webb J.S."/>
            <person name="Jaromczyk J."/>
            <person name="Schardl C.L."/>
        </authorList>
    </citation>
    <scope>NUCLEOTIDE SEQUENCE [LARGE SCALE GENOMIC DNA]</scope>
    <source>
        <strain evidence="8">IPB1</strain>
    </source>
</reference>
<feature type="transmembrane region" description="Helical" evidence="6">
    <location>
        <begin position="12"/>
        <end position="33"/>
    </location>
</feature>
<evidence type="ECO:0000313" key="8">
    <source>
        <dbReference type="Proteomes" id="UP000093366"/>
    </source>
</evidence>
<feature type="transmembrane region" description="Helical" evidence="6">
    <location>
        <begin position="364"/>
        <end position="385"/>
    </location>
</feature>
<dbReference type="EMBL" id="MAUJ01000006">
    <property type="protein sequence ID" value="OCQ20189.1"/>
    <property type="molecule type" value="Genomic_DNA"/>
</dbReference>
<keyword evidence="5 6" id="KW-0472">Membrane</keyword>
<feature type="transmembrane region" description="Helical" evidence="6">
    <location>
        <begin position="334"/>
        <end position="357"/>
    </location>
</feature>